<reference evidence="2 3" key="1">
    <citation type="submission" date="2023-11" db="EMBL/GenBank/DDBJ databases">
        <title>A Novel Polar Bacteriovorax (B. antarcticus) Isolated from the Biocrust in Antarctica.</title>
        <authorList>
            <person name="Mun W."/>
            <person name="Choi S.Y."/>
            <person name="Mitchell R.J."/>
        </authorList>
    </citation>
    <scope>NUCLEOTIDE SEQUENCE [LARGE SCALE GENOMIC DNA]</scope>
    <source>
        <strain evidence="2 3">PP10</strain>
    </source>
</reference>
<keyword evidence="1" id="KW-0732">Signal</keyword>
<dbReference type="Proteomes" id="UP001302274">
    <property type="component" value="Unassembled WGS sequence"/>
</dbReference>
<organism evidence="2 3">
    <name type="scientific">Bacteriovorax antarcticus</name>
    <dbReference type="NCBI Taxonomy" id="3088717"/>
    <lineage>
        <taxon>Bacteria</taxon>
        <taxon>Pseudomonadati</taxon>
        <taxon>Bdellovibrionota</taxon>
        <taxon>Bacteriovoracia</taxon>
        <taxon>Bacteriovoracales</taxon>
        <taxon>Bacteriovoracaceae</taxon>
        <taxon>Bacteriovorax</taxon>
    </lineage>
</organism>
<dbReference type="RefSeq" id="WP_323575475.1">
    <property type="nucleotide sequence ID" value="NZ_JAYGJQ010000001.1"/>
</dbReference>
<proteinExistence type="predicted"/>
<protein>
    <submittedName>
        <fullName evidence="2">Uncharacterized protein</fullName>
    </submittedName>
</protein>
<keyword evidence="3" id="KW-1185">Reference proteome</keyword>
<feature type="chain" id="PRO_5047534662" evidence="1">
    <location>
        <begin position="18"/>
        <end position="127"/>
    </location>
</feature>
<accession>A0ABU5VW43</accession>
<sequence length="127" mass="14315">MKFLIVLSILVTTPAFAQKANLADVKEGKLQAVEAMWLQDLEQGLNVKQQKAMALISLVATKMNNASDENRREEAEYAHVGFAARFQNIREDRAELATKEIKLDYAGIQNYSKRLDSLISDLQAFLK</sequence>
<evidence type="ECO:0000313" key="2">
    <source>
        <dbReference type="EMBL" id="MEA9355845.1"/>
    </source>
</evidence>
<comment type="caution">
    <text evidence="2">The sequence shown here is derived from an EMBL/GenBank/DDBJ whole genome shotgun (WGS) entry which is preliminary data.</text>
</comment>
<evidence type="ECO:0000256" key="1">
    <source>
        <dbReference type="SAM" id="SignalP"/>
    </source>
</evidence>
<dbReference type="EMBL" id="JAYGJQ010000001">
    <property type="protein sequence ID" value="MEA9355845.1"/>
    <property type="molecule type" value="Genomic_DNA"/>
</dbReference>
<gene>
    <name evidence="2" type="ORF">SHI21_06525</name>
</gene>
<evidence type="ECO:0000313" key="3">
    <source>
        <dbReference type="Proteomes" id="UP001302274"/>
    </source>
</evidence>
<name>A0ABU5VW43_9BACT</name>
<feature type="signal peptide" evidence="1">
    <location>
        <begin position="1"/>
        <end position="17"/>
    </location>
</feature>